<dbReference type="EMBL" id="GL763355">
    <property type="protein sequence ID" value="EFZ19756.1"/>
    <property type="molecule type" value="Genomic_DNA"/>
</dbReference>
<evidence type="ECO:0000259" key="1">
    <source>
        <dbReference type="PROSITE" id="PS50822"/>
    </source>
</evidence>
<dbReference type="SMART" id="SM00950">
    <property type="entry name" value="Piwi"/>
    <property type="match status" value="1"/>
</dbReference>
<gene>
    <name evidence="2" type="ORF">SINV_04030</name>
</gene>
<protein>
    <recommendedName>
        <fullName evidence="1">Piwi domain-containing protein</fullName>
    </recommendedName>
</protein>
<dbReference type="HOGENOM" id="CLU_004544_8_0_1"/>
<dbReference type="PROSITE" id="PS50822">
    <property type="entry name" value="PIWI"/>
    <property type="match status" value="1"/>
</dbReference>
<organism>
    <name type="scientific">Solenopsis invicta</name>
    <name type="common">Red imported fire ant</name>
    <name type="synonym">Solenopsis wagneri</name>
    <dbReference type="NCBI Taxonomy" id="13686"/>
    <lineage>
        <taxon>Eukaryota</taxon>
        <taxon>Metazoa</taxon>
        <taxon>Ecdysozoa</taxon>
        <taxon>Arthropoda</taxon>
        <taxon>Hexapoda</taxon>
        <taxon>Insecta</taxon>
        <taxon>Pterygota</taxon>
        <taxon>Neoptera</taxon>
        <taxon>Endopterygota</taxon>
        <taxon>Hymenoptera</taxon>
        <taxon>Apocrita</taxon>
        <taxon>Aculeata</taxon>
        <taxon>Formicoidea</taxon>
        <taxon>Formicidae</taxon>
        <taxon>Myrmicinae</taxon>
        <taxon>Solenopsis</taxon>
    </lineage>
</organism>
<sequence length="249" mass="28642">MSVYRVIQNNLMSLKRHIPEVILKQLFLAKICPKLSATVATLNKPMTKYFSAVNAHENGEELSNDLSDNICRAVQAYYSLNKSLPIRFVIYRDGVGEGQVSQVLEREVAQIKRKLDQMYGAPDRYTMAFIIVTKRLNTRFFHNDDNPPPGTVVDDIITSPVKYDFFIVSQKVRQGTVTPTAYSVIFDNLRLDPDKIQRLTYKLTHMYYNCSNTVRVPAPCHYAHKLAFLVSKFIHRAPDTQLQNTLYFL</sequence>
<dbReference type="InterPro" id="IPR003165">
    <property type="entry name" value="Piwi"/>
</dbReference>
<name>E9II43_SOLIN</name>
<accession>E9II43</accession>
<feature type="domain" description="Piwi" evidence="1">
    <location>
        <begin position="35"/>
        <end position="235"/>
    </location>
</feature>
<evidence type="ECO:0000313" key="2">
    <source>
        <dbReference type="EMBL" id="EFZ19756.1"/>
    </source>
</evidence>
<proteinExistence type="predicted"/>
<dbReference type="AlphaFoldDB" id="E9II43"/>
<feature type="non-terminal residue" evidence="2">
    <location>
        <position position="249"/>
    </location>
</feature>
<dbReference type="SUPFAM" id="SSF53098">
    <property type="entry name" value="Ribonuclease H-like"/>
    <property type="match status" value="1"/>
</dbReference>
<dbReference type="GO" id="GO:0003676">
    <property type="term" value="F:nucleic acid binding"/>
    <property type="evidence" value="ECO:0007669"/>
    <property type="project" value="InterPro"/>
</dbReference>
<reference evidence="2" key="1">
    <citation type="journal article" date="2011" name="Proc. Natl. Acad. Sci. U.S.A.">
        <title>The genome of the fire ant Solenopsis invicta.</title>
        <authorList>
            <person name="Wurm Y."/>
            <person name="Wang J."/>
            <person name="Riba-Grognuz O."/>
            <person name="Corona M."/>
            <person name="Nygaard S."/>
            <person name="Hunt B.G."/>
            <person name="Ingram K.K."/>
            <person name="Falquet L."/>
            <person name="Nipitwattanaphon M."/>
            <person name="Gotzek D."/>
            <person name="Dijkstra M.B."/>
            <person name="Oettler J."/>
            <person name="Comtesse F."/>
            <person name="Shih C.J."/>
            <person name="Wu W.J."/>
            <person name="Yang C.C."/>
            <person name="Thomas J."/>
            <person name="Beaudoing E."/>
            <person name="Pradervand S."/>
            <person name="Flegel V."/>
            <person name="Cook E.D."/>
            <person name="Fabbretti R."/>
            <person name="Stockinger H."/>
            <person name="Long L."/>
            <person name="Farmerie W.G."/>
            <person name="Oakey J."/>
            <person name="Boomsma J.J."/>
            <person name="Pamilo P."/>
            <person name="Yi S.V."/>
            <person name="Heinze J."/>
            <person name="Goodisman M.A."/>
            <person name="Farinelli L."/>
            <person name="Harshman K."/>
            <person name="Hulo N."/>
            <person name="Cerutti L."/>
            <person name="Xenarios I."/>
            <person name="Shoemaker D."/>
            <person name="Keller L."/>
        </authorList>
    </citation>
    <scope>NUCLEOTIDE SEQUENCE [LARGE SCALE GENOMIC DNA]</scope>
</reference>
<dbReference type="Gene3D" id="3.30.420.10">
    <property type="entry name" value="Ribonuclease H-like superfamily/Ribonuclease H"/>
    <property type="match status" value="1"/>
</dbReference>
<dbReference type="InterPro" id="IPR036397">
    <property type="entry name" value="RNaseH_sf"/>
</dbReference>
<dbReference type="InterPro" id="IPR012337">
    <property type="entry name" value="RNaseH-like_sf"/>
</dbReference>
<dbReference type="PANTHER" id="PTHR22891">
    <property type="entry name" value="EUKARYOTIC TRANSLATION INITIATION FACTOR 2C"/>
    <property type="match status" value="1"/>
</dbReference>
<dbReference type="OMA" id="CHGADEC"/>
<dbReference type="Pfam" id="PF02171">
    <property type="entry name" value="Piwi"/>
    <property type="match status" value="1"/>
</dbReference>